<gene>
    <name evidence="1" type="ORF">CTRU02_203893</name>
</gene>
<dbReference type="Proteomes" id="UP000805649">
    <property type="component" value="Unassembled WGS sequence"/>
</dbReference>
<comment type="caution">
    <text evidence="1">The sequence shown here is derived from an EMBL/GenBank/DDBJ whole genome shotgun (WGS) entry which is preliminary data.</text>
</comment>
<accession>A0ACC3ZAW5</accession>
<keyword evidence="2" id="KW-1185">Reference proteome</keyword>
<evidence type="ECO:0000313" key="1">
    <source>
        <dbReference type="EMBL" id="KAL0941130.1"/>
    </source>
</evidence>
<reference evidence="1 2" key="1">
    <citation type="journal article" date="2020" name="Phytopathology">
        <title>Genome Sequence Resources of Colletotrichum truncatum, C. plurivorum, C. musicola, and C. sojae: Four Species Pathogenic to Soybean (Glycine max).</title>
        <authorList>
            <person name="Rogerio F."/>
            <person name="Boufleur T.R."/>
            <person name="Ciampi-Guillardi M."/>
            <person name="Sukno S.A."/>
            <person name="Thon M.R."/>
            <person name="Massola Junior N.S."/>
            <person name="Baroncelli R."/>
        </authorList>
    </citation>
    <scope>NUCLEOTIDE SEQUENCE [LARGE SCALE GENOMIC DNA]</scope>
    <source>
        <strain evidence="1 2">CMES1059</strain>
    </source>
</reference>
<dbReference type="EMBL" id="VUJX02000002">
    <property type="protein sequence ID" value="KAL0941130.1"/>
    <property type="molecule type" value="Genomic_DNA"/>
</dbReference>
<name>A0ACC3ZAW5_COLTU</name>
<sequence>MLMQIFIKTIICVTAATATSLPIKSRAITSPFRLRANVKGFDLTPSLQGQELSYTPNADCIADITFAPAGQGSLFYTTGDTVKVFHFSDDSSPSAGLIVTPGGTATVPSLNIVQLQCQAGTTGVTVTTEGLQYQGGAWMACFRDGAIVLSFKQAGQRTLLGCADVEVLPI</sequence>
<proteinExistence type="predicted"/>
<evidence type="ECO:0000313" key="2">
    <source>
        <dbReference type="Proteomes" id="UP000805649"/>
    </source>
</evidence>
<organism evidence="1 2">
    <name type="scientific">Colletotrichum truncatum</name>
    <name type="common">Anthracnose fungus</name>
    <name type="synonym">Colletotrichum capsici</name>
    <dbReference type="NCBI Taxonomy" id="5467"/>
    <lineage>
        <taxon>Eukaryota</taxon>
        <taxon>Fungi</taxon>
        <taxon>Dikarya</taxon>
        <taxon>Ascomycota</taxon>
        <taxon>Pezizomycotina</taxon>
        <taxon>Sordariomycetes</taxon>
        <taxon>Hypocreomycetidae</taxon>
        <taxon>Glomerellales</taxon>
        <taxon>Glomerellaceae</taxon>
        <taxon>Colletotrichum</taxon>
        <taxon>Colletotrichum truncatum species complex</taxon>
    </lineage>
</organism>
<protein>
    <submittedName>
        <fullName evidence="1">Uncharacterized protein</fullName>
    </submittedName>
</protein>